<dbReference type="InterPro" id="IPR017532">
    <property type="entry name" value="Hydrolase-2_PEP"/>
</dbReference>
<evidence type="ECO:0000259" key="1">
    <source>
        <dbReference type="Pfam" id="PF12146"/>
    </source>
</evidence>
<dbReference type="Pfam" id="PF12146">
    <property type="entry name" value="Hydrolase_4"/>
    <property type="match status" value="1"/>
</dbReference>
<organism evidence="2 3">
    <name type="scientific">Massilia cavernae</name>
    <dbReference type="NCBI Taxonomy" id="2320864"/>
    <lineage>
        <taxon>Bacteria</taxon>
        <taxon>Pseudomonadati</taxon>
        <taxon>Pseudomonadota</taxon>
        <taxon>Betaproteobacteria</taxon>
        <taxon>Burkholderiales</taxon>
        <taxon>Oxalobacteraceae</taxon>
        <taxon>Telluria group</taxon>
        <taxon>Massilia</taxon>
    </lineage>
</organism>
<accession>A0A418XUJ6</accession>
<dbReference type="NCBIfam" id="TIGR03101">
    <property type="entry name" value="hydr2_PEP"/>
    <property type="match status" value="1"/>
</dbReference>
<keyword evidence="2" id="KW-0378">Hydrolase</keyword>
<dbReference type="InterPro" id="IPR029058">
    <property type="entry name" value="AB_hydrolase_fold"/>
</dbReference>
<dbReference type="GO" id="GO:0016787">
    <property type="term" value="F:hydrolase activity"/>
    <property type="evidence" value="ECO:0007669"/>
    <property type="project" value="UniProtKB-KW"/>
</dbReference>
<keyword evidence="3" id="KW-1185">Reference proteome</keyword>
<dbReference type="Proteomes" id="UP000284006">
    <property type="component" value="Unassembled WGS sequence"/>
</dbReference>
<dbReference type="InterPro" id="IPR022742">
    <property type="entry name" value="Hydrolase_4"/>
</dbReference>
<sequence>MTASPKRTGAQPFFLQTDPGQRFCLFHPPAGDGCRGAILYVHPFGDEMNKSRRVAALQARALADAGYGVLQLDLHGCGDSSGEFAEARWETWKADLAAGCRWLEQRLGQSVGLWGLRLGALLALDYARGAAHPVERLLLWQPVHSGSAFLTQFLRLLTARAMVADGAPAAGTAELRKALLGGEMLEVAGYELAPELAAAIDGLDLARMAPPQCPVDWFETASAAERPLAPAVERVLAAWRREGADVSLHRVSCAPFWATQEIEEAPALLAATSALVARPASELSRNCA</sequence>
<reference evidence="2 3" key="1">
    <citation type="submission" date="2018-09" db="EMBL/GenBank/DDBJ databases">
        <authorList>
            <person name="Zhu H."/>
        </authorList>
    </citation>
    <scope>NUCLEOTIDE SEQUENCE [LARGE SCALE GENOMIC DNA]</scope>
    <source>
        <strain evidence="2 3">K1S02-61</strain>
    </source>
</reference>
<dbReference type="SUPFAM" id="SSF53474">
    <property type="entry name" value="alpha/beta-Hydrolases"/>
    <property type="match status" value="1"/>
</dbReference>
<dbReference type="AlphaFoldDB" id="A0A418XUJ6"/>
<dbReference type="RefSeq" id="WP_119810838.1">
    <property type="nucleotide sequence ID" value="NZ_QYUP01000109.1"/>
</dbReference>
<feature type="domain" description="Serine aminopeptidase S33" evidence="1">
    <location>
        <begin position="35"/>
        <end position="157"/>
    </location>
</feature>
<protein>
    <submittedName>
        <fullName evidence="2">Hydrolase 2, exosortase A system-associated</fullName>
    </submittedName>
</protein>
<gene>
    <name evidence="2" type="ORF">D3872_11165</name>
</gene>
<dbReference type="EMBL" id="QYUP01000109">
    <property type="protein sequence ID" value="RJG16277.1"/>
    <property type="molecule type" value="Genomic_DNA"/>
</dbReference>
<comment type="caution">
    <text evidence="2">The sequence shown here is derived from an EMBL/GenBank/DDBJ whole genome shotgun (WGS) entry which is preliminary data.</text>
</comment>
<proteinExistence type="predicted"/>
<dbReference type="OrthoDB" id="8525674at2"/>
<evidence type="ECO:0000313" key="2">
    <source>
        <dbReference type="EMBL" id="RJG16277.1"/>
    </source>
</evidence>
<name>A0A418XUJ6_9BURK</name>
<dbReference type="Gene3D" id="3.40.50.1820">
    <property type="entry name" value="alpha/beta hydrolase"/>
    <property type="match status" value="1"/>
</dbReference>
<evidence type="ECO:0000313" key="3">
    <source>
        <dbReference type="Proteomes" id="UP000284006"/>
    </source>
</evidence>